<dbReference type="AlphaFoldDB" id="A0ABD3FIR9"/>
<evidence type="ECO:0000313" key="1">
    <source>
        <dbReference type="EMBL" id="KAL3665606.1"/>
    </source>
</evidence>
<proteinExistence type="predicted"/>
<organism evidence="1 2">
    <name type="scientific">Phytophthora oleae</name>
    <dbReference type="NCBI Taxonomy" id="2107226"/>
    <lineage>
        <taxon>Eukaryota</taxon>
        <taxon>Sar</taxon>
        <taxon>Stramenopiles</taxon>
        <taxon>Oomycota</taxon>
        <taxon>Peronosporomycetes</taxon>
        <taxon>Peronosporales</taxon>
        <taxon>Peronosporaceae</taxon>
        <taxon>Phytophthora</taxon>
    </lineage>
</organism>
<sequence>MLYNTQASDAMRCRIASHSQPSDTFLFKRIIFDPEATRNDALDQKPALHLVGFEITNSTPSRLLSEALSNTAHARNKSSARTRECNRKEHDGLHWAKGGGHALVVQHLGDPNISSNIARV</sequence>
<dbReference type="EMBL" id="JBIMZQ010000020">
    <property type="protein sequence ID" value="KAL3665606.1"/>
    <property type="molecule type" value="Genomic_DNA"/>
</dbReference>
<dbReference type="Proteomes" id="UP001632037">
    <property type="component" value="Unassembled WGS sequence"/>
</dbReference>
<comment type="caution">
    <text evidence="1">The sequence shown here is derived from an EMBL/GenBank/DDBJ whole genome shotgun (WGS) entry which is preliminary data.</text>
</comment>
<evidence type="ECO:0000313" key="2">
    <source>
        <dbReference type="Proteomes" id="UP001632037"/>
    </source>
</evidence>
<name>A0ABD3FIR9_9STRA</name>
<protein>
    <submittedName>
        <fullName evidence="1">Uncharacterized protein</fullName>
    </submittedName>
</protein>
<gene>
    <name evidence="1" type="ORF">V7S43_009640</name>
</gene>
<accession>A0ABD3FIR9</accession>
<reference evidence="1 2" key="1">
    <citation type="submission" date="2024-09" db="EMBL/GenBank/DDBJ databases">
        <title>Genome sequencing and assembly of Phytophthora oleae, isolate VK10A, causative agent of rot of olive drupes.</title>
        <authorList>
            <person name="Conti Taguali S."/>
            <person name="Riolo M."/>
            <person name="La Spada F."/>
            <person name="Cacciola S.O."/>
            <person name="Dionisio G."/>
        </authorList>
    </citation>
    <scope>NUCLEOTIDE SEQUENCE [LARGE SCALE GENOMIC DNA]</scope>
    <source>
        <strain evidence="1 2">VK10A</strain>
    </source>
</reference>
<keyword evidence="2" id="KW-1185">Reference proteome</keyword>